<dbReference type="EMBL" id="VRSX01000003">
    <property type="protein sequence ID" value="TXK11309.1"/>
    <property type="molecule type" value="Genomic_DNA"/>
</dbReference>
<keyword evidence="1" id="KW-1133">Transmembrane helix</keyword>
<dbReference type="AlphaFoldDB" id="A0A5C8I0V2"/>
<accession>A0A5C8I0V2</accession>
<dbReference type="RefSeq" id="WP_147051085.1">
    <property type="nucleotide sequence ID" value="NZ_BKAH01000012.1"/>
</dbReference>
<gene>
    <name evidence="2" type="ORF">FVP74_08165</name>
</gene>
<protein>
    <submittedName>
        <fullName evidence="2">Uncharacterized protein</fullName>
    </submittedName>
</protein>
<keyword evidence="3" id="KW-1185">Reference proteome</keyword>
<proteinExistence type="predicted"/>
<evidence type="ECO:0000256" key="1">
    <source>
        <dbReference type="SAM" id="Phobius"/>
    </source>
</evidence>
<reference evidence="2 3" key="1">
    <citation type="submission" date="2019-08" db="EMBL/GenBank/DDBJ databases">
        <authorList>
            <person name="Dong K."/>
        </authorList>
    </citation>
    <scope>NUCLEOTIDE SEQUENCE [LARGE SCALE GENOMIC DNA]</scope>
    <source>
        <strain evidence="2 3">K-1</strain>
    </source>
</reference>
<sequence length="109" mass="11616">MATELVPVPRRGTPAHRTWRLRALLVGALPMVAALVGVATLRVFDLGQTGERPWVDLGPWLLAGCILLCVVGLVSVFDRRTRISGIVALLLALFLNPLASALILGVLGL</sequence>
<dbReference type="Proteomes" id="UP000321949">
    <property type="component" value="Unassembled WGS sequence"/>
</dbReference>
<feature type="transmembrane region" description="Helical" evidence="1">
    <location>
        <begin position="21"/>
        <end position="40"/>
    </location>
</feature>
<feature type="transmembrane region" description="Helical" evidence="1">
    <location>
        <begin position="86"/>
        <end position="107"/>
    </location>
</feature>
<keyword evidence="1" id="KW-0812">Transmembrane</keyword>
<keyword evidence="1" id="KW-0472">Membrane</keyword>
<evidence type="ECO:0000313" key="2">
    <source>
        <dbReference type="EMBL" id="TXK11309.1"/>
    </source>
</evidence>
<evidence type="ECO:0000313" key="3">
    <source>
        <dbReference type="Proteomes" id="UP000321949"/>
    </source>
</evidence>
<feature type="transmembrane region" description="Helical" evidence="1">
    <location>
        <begin position="60"/>
        <end position="77"/>
    </location>
</feature>
<name>A0A5C8I0V2_9MICO</name>
<organism evidence="2 3">
    <name type="scientific">Microbacterium saccharophilum</name>
    <dbReference type="NCBI Taxonomy" id="1213358"/>
    <lineage>
        <taxon>Bacteria</taxon>
        <taxon>Bacillati</taxon>
        <taxon>Actinomycetota</taxon>
        <taxon>Actinomycetes</taxon>
        <taxon>Micrococcales</taxon>
        <taxon>Microbacteriaceae</taxon>
        <taxon>Microbacterium</taxon>
    </lineage>
</organism>
<dbReference type="OrthoDB" id="9761451at2"/>
<comment type="caution">
    <text evidence="2">The sequence shown here is derived from an EMBL/GenBank/DDBJ whole genome shotgun (WGS) entry which is preliminary data.</text>
</comment>